<feature type="domain" description="Hydantoinase/oxoprolinase N-terminal" evidence="2">
    <location>
        <begin position="3"/>
        <end position="179"/>
    </location>
</feature>
<dbReference type="EMBL" id="BAABBB010000007">
    <property type="protein sequence ID" value="GAA3526065.1"/>
    <property type="molecule type" value="Genomic_DNA"/>
</dbReference>
<feature type="domain" description="Hydantoinase A/oxoprolinase" evidence="1">
    <location>
        <begin position="199"/>
        <end position="399"/>
    </location>
</feature>
<sequence>MVRIGVDVGGTHTDAVALDGTKVVAKAKHSTTSDVTTGIVGAIRGLLAEGGEAGVPGGIAASDVAAVMIGTTHFTNAFVEGRRLSSVAVVRLGLPATRSVPPMIDWPADRAAMLRAQAYLCHGGHEFDGRPISTLDRAELRAVAQRIGEAGFESVAVSAVFSSVDPSHELAAAEILAAELPGVPLSLSHEIGRVGMLARENATIINASLRGVASETVASFRRAVAELDIAAPIFLSRNDGTLGSLEQCEREPVATFTSGPTNSMRGAALLSQVGDCVVVDIGGTTSDIGVLVNGFPRETSTEALIGEVRTNFRLPDVLSLGIGGGSIVALDAPAPVGPASVGYRLREEALVFGGTTLTATDLAVADGRAEVGDPARVAHLDRDQVAAAVRWLEAQIADGVDRMRLAAAPLPVVLVGGGSVLLREHLAGTPEVVRPENFEAANAVGAAIAQVGTTAERVYAPATDSRAQVIDEVADEATARAVAAGADPATIRVVDVDEVAVAYVPGNPVQLKVRVVGDLPVGSSHA</sequence>
<name>A0ABP6V1A8_9ACTN</name>
<dbReference type="Pfam" id="PF05378">
    <property type="entry name" value="Hydant_A_N"/>
    <property type="match status" value="1"/>
</dbReference>
<reference evidence="4" key="1">
    <citation type="journal article" date="2019" name="Int. J. Syst. Evol. Microbiol.">
        <title>The Global Catalogue of Microorganisms (GCM) 10K type strain sequencing project: providing services to taxonomists for standard genome sequencing and annotation.</title>
        <authorList>
            <consortium name="The Broad Institute Genomics Platform"/>
            <consortium name="The Broad Institute Genome Sequencing Center for Infectious Disease"/>
            <person name="Wu L."/>
            <person name="Ma J."/>
        </authorList>
    </citation>
    <scope>NUCLEOTIDE SEQUENCE [LARGE SCALE GENOMIC DNA]</scope>
    <source>
        <strain evidence="4">JCM 17460</strain>
    </source>
</reference>
<dbReference type="RefSeq" id="WP_218234088.1">
    <property type="nucleotide sequence ID" value="NZ_BAABBB010000007.1"/>
</dbReference>
<dbReference type="Pfam" id="PF01968">
    <property type="entry name" value="Hydantoinase_A"/>
    <property type="match status" value="1"/>
</dbReference>
<dbReference type="PANTHER" id="PTHR11365">
    <property type="entry name" value="5-OXOPROLINASE RELATED"/>
    <property type="match status" value="1"/>
</dbReference>
<evidence type="ECO:0000259" key="2">
    <source>
        <dbReference type="Pfam" id="PF05378"/>
    </source>
</evidence>
<dbReference type="Proteomes" id="UP001500301">
    <property type="component" value="Unassembled WGS sequence"/>
</dbReference>
<evidence type="ECO:0000313" key="3">
    <source>
        <dbReference type="EMBL" id="GAA3526065.1"/>
    </source>
</evidence>
<dbReference type="InterPro" id="IPR002821">
    <property type="entry name" value="Hydantoinase_A"/>
</dbReference>
<evidence type="ECO:0000259" key="1">
    <source>
        <dbReference type="Pfam" id="PF01968"/>
    </source>
</evidence>
<gene>
    <name evidence="3" type="ORF">GCM10022263_13530</name>
</gene>
<protein>
    <submittedName>
        <fullName evidence="3">Hydantoinase/oxoprolinase family protein</fullName>
    </submittedName>
</protein>
<keyword evidence="4" id="KW-1185">Reference proteome</keyword>
<comment type="caution">
    <text evidence="3">The sequence shown here is derived from an EMBL/GenBank/DDBJ whole genome shotgun (WGS) entry which is preliminary data.</text>
</comment>
<dbReference type="InterPro" id="IPR008040">
    <property type="entry name" value="Hydant_A_N"/>
</dbReference>
<accession>A0ABP6V1A8</accession>
<dbReference type="PANTHER" id="PTHR11365:SF10">
    <property type="entry name" value="HYDANTOINASE_OXOPROLINASE"/>
    <property type="match status" value="1"/>
</dbReference>
<dbReference type="InterPro" id="IPR045079">
    <property type="entry name" value="Oxoprolinase-like"/>
</dbReference>
<evidence type="ECO:0000313" key="4">
    <source>
        <dbReference type="Proteomes" id="UP001500301"/>
    </source>
</evidence>
<proteinExistence type="predicted"/>
<organism evidence="3 4">
    <name type="scientific">Nocardioides daeguensis</name>
    <dbReference type="NCBI Taxonomy" id="908359"/>
    <lineage>
        <taxon>Bacteria</taxon>
        <taxon>Bacillati</taxon>
        <taxon>Actinomycetota</taxon>
        <taxon>Actinomycetes</taxon>
        <taxon>Propionibacteriales</taxon>
        <taxon>Nocardioidaceae</taxon>
        <taxon>Nocardioides</taxon>
    </lineage>
</organism>